<organism evidence="2">
    <name type="scientific">Tanacetum cinerariifolium</name>
    <name type="common">Dalmatian daisy</name>
    <name type="synonym">Chrysanthemum cinerariifolium</name>
    <dbReference type="NCBI Taxonomy" id="118510"/>
    <lineage>
        <taxon>Eukaryota</taxon>
        <taxon>Viridiplantae</taxon>
        <taxon>Streptophyta</taxon>
        <taxon>Embryophyta</taxon>
        <taxon>Tracheophyta</taxon>
        <taxon>Spermatophyta</taxon>
        <taxon>Magnoliopsida</taxon>
        <taxon>eudicotyledons</taxon>
        <taxon>Gunneridae</taxon>
        <taxon>Pentapetalae</taxon>
        <taxon>asterids</taxon>
        <taxon>campanulids</taxon>
        <taxon>Asterales</taxon>
        <taxon>Asteraceae</taxon>
        <taxon>Asteroideae</taxon>
        <taxon>Anthemideae</taxon>
        <taxon>Anthemidinae</taxon>
        <taxon>Tanacetum</taxon>
    </lineage>
</organism>
<protein>
    <submittedName>
        <fullName evidence="2">Reverse transcriptase domain-containing protein</fullName>
    </submittedName>
</protein>
<keyword evidence="2" id="KW-0808">Transferase</keyword>
<name>A0A6L2L0Z8_TANCI</name>
<gene>
    <name evidence="2" type="ORF">Tci_026465</name>
</gene>
<reference evidence="2" key="1">
    <citation type="journal article" date="2019" name="Sci. Rep.">
        <title>Draft genome of Tanacetum cinerariifolium, the natural source of mosquito coil.</title>
        <authorList>
            <person name="Yamashiro T."/>
            <person name="Shiraishi A."/>
            <person name="Satake H."/>
            <person name="Nakayama K."/>
        </authorList>
    </citation>
    <scope>NUCLEOTIDE SEQUENCE</scope>
</reference>
<evidence type="ECO:0000313" key="2">
    <source>
        <dbReference type="EMBL" id="GEU54487.1"/>
    </source>
</evidence>
<keyword evidence="2" id="KW-0695">RNA-directed DNA polymerase</keyword>
<dbReference type="Pfam" id="PF08284">
    <property type="entry name" value="RVP_2"/>
    <property type="match status" value="1"/>
</dbReference>
<keyword evidence="2" id="KW-0548">Nucleotidyltransferase</keyword>
<accession>A0A6L2L0Z8</accession>
<feature type="compositionally biased region" description="Gly residues" evidence="1">
    <location>
        <begin position="18"/>
        <end position="27"/>
    </location>
</feature>
<dbReference type="GO" id="GO:0003964">
    <property type="term" value="F:RNA-directed DNA polymerase activity"/>
    <property type="evidence" value="ECO:0007669"/>
    <property type="project" value="UniProtKB-KW"/>
</dbReference>
<feature type="region of interest" description="Disordered" evidence="1">
    <location>
        <begin position="1"/>
        <end position="41"/>
    </location>
</feature>
<dbReference type="EMBL" id="BKCJ010003339">
    <property type="protein sequence ID" value="GEU54487.1"/>
    <property type="molecule type" value="Genomic_DNA"/>
</dbReference>
<sequence>MPPRVMTRSAGRPAAVPRGGGTGGGVGREGDNKNQSSTAINDNIRGDVQNVIVNNGRRGCTYKEFLDCNPKDYDGKGGAIVYTCWIEKMESVQDISRCRDSQKNHAMVGAGHAVYTVRFHELARLVPYLVTLENKRIERYMYCLPPQICGMVAATEPTMIQSVVLKVSVLTDEAIRNRSIKKNPEKRGNKGYIRKDRKMRDDNKRPRTVSAFSMTLFDSRVDYSFVSTTFIPLLGIEPNDLGFSYEIEITSGESFDVIMVIDWLSNYKAKIICHEKVVRIPVLDGKVLRVLGERPEEKARHLMSAKVKE</sequence>
<comment type="caution">
    <text evidence="2">The sequence shown here is derived from an EMBL/GenBank/DDBJ whole genome shotgun (WGS) entry which is preliminary data.</text>
</comment>
<evidence type="ECO:0000256" key="1">
    <source>
        <dbReference type="SAM" id="MobiDB-lite"/>
    </source>
</evidence>
<dbReference type="AlphaFoldDB" id="A0A6L2L0Z8"/>
<proteinExistence type="predicted"/>
<feature type="region of interest" description="Disordered" evidence="1">
    <location>
        <begin position="181"/>
        <end position="205"/>
    </location>
</feature>